<keyword evidence="3" id="KW-0813">Transport</keyword>
<keyword evidence="14" id="KW-1015">Disulfide bond</keyword>
<evidence type="ECO:0000256" key="11">
    <source>
        <dbReference type="ARBA" id="ARBA00023065"/>
    </source>
</evidence>
<dbReference type="Gene3D" id="2.60.220.50">
    <property type="match status" value="1"/>
</dbReference>
<feature type="disulfide bond" evidence="19">
    <location>
        <begin position="1029"/>
        <end position="1038"/>
    </location>
</feature>
<keyword evidence="13 22" id="KW-0472">Membrane</keyword>
<dbReference type="GO" id="GO:0005262">
    <property type="term" value="F:calcium channel activity"/>
    <property type="evidence" value="ECO:0007669"/>
    <property type="project" value="UniProtKB-KW"/>
</dbReference>
<evidence type="ECO:0000256" key="13">
    <source>
        <dbReference type="ARBA" id="ARBA00023136"/>
    </source>
</evidence>
<dbReference type="InterPro" id="IPR057244">
    <property type="entry name" value="GAIN_B"/>
</dbReference>
<evidence type="ECO:0000256" key="15">
    <source>
        <dbReference type="ARBA" id="ARBA00023180"/>
    </source>
</evidence>
<keyword evidence="15" id="KW-0325">Glycoprotein</keyword>
<evidence type="ECO:0000256" key="1">
    <source>
        <dbReference type="ARBA" id="ARBA00004272"/>
    </source>
</evidence>
<evidence type="ECO:0000256" key="7">
    <source>
        <dbReference type="ARBA" id="ARBA00022692"/>
    </source>
</evidence>
<keyword evidence="11" id="KW-0406">Ion transport</keyword>
<evidence type="ECO:0000256" key="22">
    <source>
        <dbReference type="SAM" id="Phobius"/>
    </source>
</evidence>
<dbReference type="FunFam" id="2.60.60.20:FF:000017">
    <property type="entry name" value="Polycystin 1 like 1, transient receptor potential channel interacting"/>
    <property type="match status" value="1"/>
</dbReference>
<feature type="transmembrane region" description="Helical" evidence="22">
    <location>
        <begin position="1159"/>
        <end position="1181"/>
    </location>
</feature>
<evidence type="ECO:0000256" key="9">
    <source>
        <dbReference type="ARBA" id="ARBA00022837"/>
    </source>
</evidence>
<evidence type="ECO:0000256" key="18">
    <source>
        <dbReference type="ARBA" id="ARBA00073797"/>
    </source>
</evidence>
<dbReference type="InterPro" id="IPR046791">
    <property type="entry name" value="Polycystin_dom"/>
</dbReference>
<accession>A0A6P7YK91</accession>
<feature type="transmembrane region" description="Helical" evidence="22">
    <location>
        <begin position="598"/>
        <end position="618"/>
    </location>
</feature>
<dbReference type="SMART" id="SM00303">
    <property type="entry name" value="GPS"/>
    <property type="match status" value="1"/>
</dbReference>
<comment type="subcellular location">
    <subcellularLocation>
        <location evidence="1">Cell projection</location>
        <location evidence="1">Cilium membrane</location>
        <topology evidence="1">Multi-pass membrane protein</topology>
    </subcellularLocation>
</comment>
<evidence type="ECO:0000256" key="17">
    <source>
        <dbReference type="ARBA" id="ARBA00023303"/>
    </source>
</evidence>
<dbReference type="OrthoDB" id="10044145at2759"/>
<evidence type="ECO:0000256" key="14">
    <source>
        <dbReference type="ARBA" id="ARBA00023157"/>
    </source>
</evidence>
<feature type="compositionally biased region" description="Basic residues" evidence="21">
    <location>
        <begin position="1733"/>
        <end position="1743"/>
    </location>
</feature>
<dbReference type="RefSeq" id="XP_030065251.1">
    <property type="nucleotide sequence ID" value="XM_030209391.1"/>
</dbReference>
<keyword evidence="6" id="KW-0107">Calcium channel</keyword>
<evidence type="ECO:0000256" key="20">
    <source>
        <dbReference type="PROSITE-ProRule" id="PRU00152"/>
    </source>
</evidence>
<dbReference type="Pfam" id="PF20519">
    <property type="entry name" value="Polycystin_dom"/>
    <property type="match status" value="1"/>
</dbReference>
<feature type="transmembrane region" description="Helical" evidence="22">
    <location>
        <begin position="776"/>
        <end position="800"/>
    </location>
</feature>
<dbReference type="Pfam" id="PF08016">
    <property type="entry name" value="PKD_channel"/>
    <property type="match status" value="1"/>
</dbReference>
<dbReference type="GO" id="GO:0005509">
    <property type="term" value="F:calcium ion binding"/>
    <property type="evidence" value="ECO:0007669"/>
    <property type="project" value="InterPro"/>
</dbReference>
<evidence type="ECO:0000256" key="10">
    <source>
        <dbReference type="ARBA" id="ARBA00022989"/>
    </source>
</evidence>
<dbReference type="Pfam" id="PF01825">
    <property type="entry name" value="GPS"/>
    <property type="match status" value="1"/>
</dbReference>
<evidence type="ECO:0000259" key="23">
    <source>
        <dbReference type="PROSITE" id="PS50095"/>
    </source>
</evidence>
<evidence type="ECO:0000256" key="6">
    <source>
        <dbReference type="ARBA" id="ARBA00022673"/>
    </source>
</evidence>
<dbReference type="InterPro" id="IPR013122">
    <property type="entry name" value="PKD1_2_channel"/>
</dbReference>
<keyword evidence="7 22" id="KW-0812">Transmembrane</keyword>
<feature type="region of interest" description="Disordered" evidence="21">
    <location>
        <begin position="1718"/>
        <end position="1745"/>
    </location>
</feature>
<dbReference type="CDD" id="cd01752">
    <property type="entry name" value="PLAT_polycystin"/>
    <property type="match status" value="1"/>
</dbReference>
<dbReference type="SMART" id="SM00308">
    <property type="entry name" value="LH2"/>
    <property type="match status" value="1"/>
</dbReference>
<dbReference type="InterPro" id="IPR003915">
    <property type="entry name" value="PKD_2"/>
</dbReference>
<keyword evidence="4" id="KW-1003">Cell membrane</keyword>
<keyword evidence="25" id="KW-1185">Reference proteome</keyword>
<feature type="compositionally biased region" description="Basic and acidic residues" evidence="21">
    <location>
        <begin position="1718"/>
        <end position="1732"/>
    </location>
</feature>
<dbReference type="InterPro" id="IPR001024">
    <property type="entry name" value="PLAT/LH2_dom"/>
</dbReference>
<dbReference type="PANTHER" id="PTHR46730">
    <property type="entry name" value="POLYCYSTIN-1"/>
    <property type="match status" value="1"/>
</dbReference>
<feature type="transmembrane region" description="Helical" evidence="22">
    <location>
        <begin position="1257"/>
        <end position="1274"/>
    </location>
</feature>
<feature type="region of interest" description="Disordered" evidence="21">
    <location>
        <begin position="710"/>
        <end position="732"/>
    </location>
</feature>
<evidence type="ECO:0000256" key="3">
    <source>
        <dbReference type="ARBA" id="ARBA00022448"/>
    </source>
</evidence>
<evidence type="ECO:0000256" key="21">
    <source>
        <dbReference type="SAM" id="MobiDB-lite"/>
    </source>
</evidence>
<dbReference type="InterPro" id="IPR000203">
    <property type="entry name" value="GPS"/>
</dbReference>
<evidence type="ECO:0000256" key="19">
    <source>
        <dbReference type="PIRSR" id="PIRSR603915-2"/>
    </source>
</evidence>
<evidence type="ECO:0000313" key="25">
    <source>
        <dbReference type="Proteomes" id="UP000515156"/>
    </source>
</evidence>
<keyword evidence="10 22" id="KW-1133">Transmembrane helix</keyword>
<dbReference type="Pfam" id="PF01477">
    <property type="entry name" value="PLAT"/>
    <property type="match status" value="1"/>
</dbReference>
<feature type="transmembrane region" description="Helical" evidence="22">
    <location>
        <begin position="638"/>
        <end position="658"/>
    </location>
</feature>
<evidence type="ECO:0000256" key="16">
    <source>
        <dbReference type="ARBA" id="ARBA00023273"/>
    </source>
</evidence>
<comment type="caution">
    <text evidence="20">Lacks conserved residue(s) required for the propagation of feature annotation.</text>
</comment>
<feature type="transmembrane region" description="Helical" evidence="22">
    <location>
        <begin position="1126"/>
        <end position="1147"/>
    </location>
</feature>
<dbReference type="FunCoup" id="A0A6P7YK91">
    <property type="interactions" value="19"/>
</dbReference>
<dbReference type="KEGG" id="muo:115474075"/>
<keyword evidence="8" id="KW-0677">Repeat</keyword>
<dbReference type="InterPro" id="IPR036392">
    <property type="entry name" value="PLAT/LH2_dom_sf"/>
</dbReference>
<evidence type="ECO:0000256" key="4">
    <source>
        <dbReference type="ARBA" id="ARBA00022475"/>
    </source>
</evidence>
<proteinExistence type="inferred from homology"/>
<protein>
    <recommendedName>
        <fullName evidence="18">Polycystin-1-like protein 1</fullName>
    </recommendedName>
</protein>
<dbReference type="PRINTS" id="PR01433">
    <property type="entry name" value="POLYCYSTIN2"/>
</dbReference>
<evidence type="ECO:0000256" key="2">
    <source>
        <dbReference type="ARBA" id="ARBA00007200"/>
    </source>
</evidence>
<comment type="similarity">
    <text evidence="2">Belongs to the polycystin family.</text>
</comment>
<feature type="transmembrane region" description="Helical" evidence="22">
    <location>
        <begin position="922"/>
        <end position="941"/>
    </location>
</feature>
<evidence type="ECO:0000256" key="12">
    <source>
        <dbReference type="ARBA" id="ARBA00023069"/>
    </source>
</evidence>
<feature type="domain" description="GAIN-B" evidence="24">
    <location>
        <begin position="226"/>
        <end position="376"/>
    </location>
</feature>
<keyword evidence="16" id="KW-0966">Cell projection</keyword>
<dbReference type="PROSITE" id="PS50095">
    <property type="entry name" value="PLAT"/>
    <property type="match status" value="1"/>
</dbReference>
<keyword evidence="5" id="KW-0109">Calcium transport</keyword>
<feature type="transmembrane region" description="Helical" evidence="22">
    <location>
        <begin position="812"/>
        <end position="837"/>
    </location>
</feature>
<dbReference type="InterPro" id="IPR046338">
    <property type="entry name" value="GAIN_dom_sf"/>
</dbReference>
<evidence type="ECO:0000259" key="24">
    <source>
        <dbReference type="PROSITE" id="PS50221"/>
    </source>
</evidence>
<dbReference type="GO" id="GO:0060170">
    <property type="term" value="C:ciliary membrane"/>
    <property type="evidence" value="ECO:0007669"/>
    <property type="project" value="UniProtKB-SubCell"/>
</dbReference>
<reference evidence="26" key="1">
    <citation type="submission" date="2025-08" db="UniProtKB">
        <authorList>
            <consortium name="RefSeq"/>
        </authorList>
    </citation>
    <scope>IDENTIFICATION</scope>
</reference>
<evidence type="ECO:0000313" key="26">
    <source>
        <dbReference type="RefSeq" id="XP_030065251.1"/>
    </source>
</evidence>
<feature type="transmembrane region" description="Helical" evidence="22">
    <location>
        <begin position="1353"/>
        <end position="1375"/>
    </location>
</feature>
<dbReference type="GeneID" id="115474075"/>
<sequence>MTDVIVMLTDLMNFTRQVRLSSTMLVTARVREMVKLLTENGVPGKFTLDRKMVTDLVLLISSALEVSDSHPERGVYVLEGIRSTIDLLLSYVSMNNETQFNVSTDLMDLQTGLHYSFQNTIQSLRPTTFHLPDVLKRQITTRTGPHRFCYISQLVYFKRNPYFWGVIPVQIEGDFVDLTLYNCTNKRKINVRGLVSPITIEFEKKRNEVKDNKTLFSLFRDKVNFHRFTVTPENLQEALQITVDFSAPVTRTFPVMLLVRFSLKPTPTHFNVKKIHFWEEETSQIVIPAASLKDTRSCYLALLDANYDRKPKNKYLANVVNYTVSVEWIRCLYWDNSREWKTEGCYPLQGATTAKVICSCTHLTTFTIASRHLQTHLEIEEVSQFLRIIENFIPCTVIVISLALYIFLVIVCKLRDQHEEKKSGYILLQDNTPSDHQLYAIIIETGFRSRPKTTAKVHIILHGENGVSETRELYSPDKPLFERNSRHTFIMSIPDNLGSIWKIHLWHNNNGPSPSLYISYVIIKDLLVGSSWFFPAECWLAVDEGDGKVERELTSVAYGLGFRKLLYCRLTEYLEDFHFWGSIYSRPSCSWFTHTQRLTMCLVLLLGYMCINSVLIHWKHEEYTAEHGLIDVSTVSVVTGMITALTIFPIAALLSLLFRLSEKKMAKEPGYQSSLSAEDPNSESYLSWQHFQQWAHDAWKKKYKNLSDRSKKGSHCSCDGSSSGFEDGSSQDNKPIQKDYKHSINDVRSDYSSDHSRIFEQPVFHGHVVLPAWTSYLAWVFCVFIAFICVAITGILGLRFGSTKCILWLHSVFFSIVYCIFVIEPLLILVVAAIISWRNKDRNDFFMGVLHDATKYLVCEAGHPPQNFVPRSWPSHDSSTELEKILAARQRARYLRLTRPPTYGQLRETKDRIRKEMLIQQTLREFIMYILMLCLLLLMAFGKFSNDEYFLNHAVRREFTQNAKSLFTDIKTIDSWWNWSLTALLEGLYWDTWYNSDAARSQSGPLGGKCYLIGTPILKQLRAISNQVCMFPPLTLNCVPRYSPEIQVSEDTNTSSMERNEVIQPEIYHQCGQTQCYTGRRVIKNLGRSRREAYSMLLKLRQNRWIGKSTRAVAVEFALYNPPTNLFTAVSLLAEMSPSGGVIPLAFIESVGIYRIVSVLDYFIMASELVFLGLILMHLYFQLHTMFERGLLSYWQELWNWIEVTIIGLSLSYYACYIYHCALTVDIIDHLQKGFFRVFIDLTFISAWDQWTRCLYGIILFLMLIKCIRLLRVYKVMAPCVSMLQLSCSSVTLTSLAGIGILVAYASLGCALFFPGSYPCAVRSFWTLAYYFLGISAAKSPTSFNKSNEVSVACYYGMLFLIMTFLWTGMVRGAFTSLTKEAKKSFRSKHLVTFHEVMTHTWEKLLSFLGQPRYKSTESNLVQSSNFYLDEFENLMDELLFHLNTFSDSLHHLLPTKKRNYAEEEEEENALASASDYCCSVASEKSPLDEVNLSHKFTKMEQGLLINDPEITNLTLAEMHHPQESGLGSHIQKRYRLESKTFQELSLECKSNSTRDAFSVAGDQNTNEFQSSSSCDDCLQVELFSESSQTKMSKSFMSDSSSHSQCNVSPAYCNLQKMGDAIIHGAPCLEKQSAELQKLKARPCSQSRCASTSVAASCKPLKRSQTAIKPIHTVTSGMCPQSDCYRYACHSSDIECYRELQRTQSGILLSNAIDSSENKQMKNKGEYEEQRTVKQKSRSRKKLQNTVWKNKQQTAVTPAAAKPELYNCNCQDLPGSIRQCW</sequence>
<dbReference type="PANTHER" id="PTHR46730:SF4">
    <property type="entry name" value="POLYCYSTIC KIDNEY DISEASE PROTEIN 1-LIKE 1"/>
    <property type="match status" value="1"/>
</dbReference>
<dbReference type="InParanoid" id="A0A6P7YK91"/>
<dbReference type="Gene3D" id="2.60.60.20">
    <property type="entry name" value="PLAT/LH2 domain"/>
    <property type="match status" value="1"/>
</dbReference>
<keyword evidence="9" id="KW-0106">Calcium</keyword>
<evidence type="ECO:0000256" key="8">
    <source>
        <dbReference type="ARBA" id="ARBA00022737"/>
    </source>
</evidence>
<dbReference type="SUPFAM" id="SSF49723">
    <property type="entry name" value="Lipase/lipooxygenase domain (PLAT/LH2 domain)"/>
    <property type="match status" value="1"/>
</dbReference>
<gene>
    <name evidence="26" type="primary">LOC115474075</name>
</gene>
<keyword evidence="17" id="KW-0407">Ion channel</keyword>
<keyword evidence="12" id="KW-0969">Cilium</keyword>
<feature type="compositionally biased region" description="Low complexity" evidence="21">
    <location>
        <begin position="715"/>
        <end position="732"/>
    </location>
</feature>
<organism evidence="25 26">
    <name type="scientific">Microcaecilia unicolor</name>
    <dbReference type="NCBI Taxonomy" id="1415580"/>
    <lineage>
        <taxon>Eukaryota</taxon>
        <taxon>Metazoa</taxon>
        <taxon>Chordata</taxon>
        <taxon>Craniata</taxon>
        <taxon>Vertebrata</taxon>
        <taxon>Euteleostomi</taxon>
        <taxon>Amphibia</taxon>
        <taxon>Gymnophiona</taxon>
        <taxon>Siphonopidae</taxon>
        <taxon>Microcaecilia</taxon>
    </lineage>
</organism>
<evidence type="ECO:0000256" key="5">
    <source>
        <dbReference type="ARBA" id="ARBA00022568"/>
    </source>
</evidence>
<feature type="transmembrane region" description="Helical" evidence="22">
    <location>
        <begin position="1201"/>
        <end position="1222"/>
    </location>
</feature>
<feature type="transmembrane region" description="Helical" evidence="22">
    <location>
        <begin position="391"/>
        <end position="412"/>
    </location>
</feature>
<dbReference type="PROSITE" id="PS50221">
    <property type="entry name" value="GAIN_B"/>
    <property type="match status" value="1"/>
</dbReference>
<feature type="transmembrane region" description="Helical" evidence="22">
    <location>
        <begin position="1286"/>
        <end position="1306"/>
    </location>
</feature>
<dbReference type="Proteomes" id="UP000515156">
    <property type="component" value="Chromosome 1"/>
</dbReference>
<dbReference type="InterPro" id="IPR042060">
    <property type="entry name" value="PLAT_polycystin1"/>
</dbReference>
<feature type="domain" description="PLAT" evidence="23">
    <location>
        <begin position="437"/>
        <end position="554"/>
    </location>
</feature>
<name>A0A6P7YK91_9AMPH</name>